<name>A0A151RCM1_CAJCA</name>
<gene>
    <name evidence="1" type="ORF">KK1_038345</name>
</gene>
<organism evidence="1 2">
    <name type="scientific">Cajanus cajan</name>
    <name type="common">Pigeon pea</name>
    <name type="synonym">Cajanus indicus</name>
    <dbReference type="NCBI Taxonomy" id="3821"/>
    <lineage>
        <taxon>Eukaryota</taxon>
        <taxon>Viridiplantae</taxon>
        <taxon>Streptophyta</taxon>
        <taxon>Embryophyta</taxon>
        <taxon>Tracheophyta</taxon>
        <taxon>Spermatophyta</taxon>
        <taxon>Magnoliopsida</taxon>
        <taxon>eudicotyledons</taxon>
        <taxon>Gunneridae</taxon>
        <taxon>Pentapetalae</taxon>
        <taxon>rosids</taxon>
        <taxon>fabids</taxon>
        <taxon>Fabales</taxon>
        <taxon>Fabaceae</taxon>
        <taxon>Papilionoideae</taxon>
        <taxon>50 kb inversion clade</taxon>
        <taxon>NPAAA clade</taxon>
        <taxon>indigoferoid/millettioid clade</taxon>
        <taxon>Phaseoleae</taxon>
        <taxon>Cajanus</taxon>
    </lineage>
</organism>
<accession>A0A151RCM1</accession>
<dbReference type="PANTHER" id="PTHR11439:SF498">
    <property type="entry name" value="DNAK FAMILY PROTEIN"/>
    <property type="match status" value="1"/>
</dbReference>
<reference evidence="1" key="1">
    <citation type="journal article" date="2012" name="Nat. Biotechnol.">
        <title>Draft genome sequence of pigeonpea (Cajanus cajan), an orphan legume crop of resource-poor farmers.</title>
        <authorList>
            <person name="Varshney R.K."/>
            <person name="Chen W."/>
            <person name="Li Y."/>
            <person name="Bharti A.K."/>
            <person name="Saxena R.K."/>
            <person name="Schlueter J.A."/>
            <person name="Donoghue M.T."/>
            <person name="Azam S."/>
            <person name="Fan G."/>
            <person name="Whaley A.M."/>
            <person name="Farmer A.D."/>
            <person name="Sheridan J."/>
            <person name="Iwata A."/>
            <person name="Tuteja R."/>
            <person name="Penmetsa R.V."/>
            <person name="Wu W."/>
            <person name="Upadhyaya H.D."/>
            <person name="Yang S.P."/>
            <person name="Shah T."/>
            <person name="Saxena K.B."/>
            <person name="Michael T."/>
            <person name="McCombie W.R."/>
            <person name="Yang B."/>
            <person name="Zhang G."/>
            <person name="Yang H."/>
            <person name="Wang J."/>
            <person name="Spillane C."/>
            <person name="Cook D.R."/>
            <person name="May G.D."/>
            <person name="Xu X."/>
            <person name="Jackson S.A."/>
        </authorList>
    </citation>
    <scope>NUCLEOTIDE SEQUENCE [LARGE SCALE GENOMIC DNA]</scope>
</reference>
<evidence type="ECO:0000313" key="2">
    <source>
        <dbReference type="Proteomes" id="UP000075243"/>
    </source>
</evidence>
<keyword evidence="2" id="KW-1185">Reference proteome</keyword>
<proteinExistence type="predicted"/>
<dbReference type="CDD" id="cd09272">
    <property type="entry name" value="RNase_HI_RT_Ty1"/>
    <property type="match status" value="1"/>
</dbReference>
<dbReference type="STRING" id="3821.A0A151RCM1"/>
<protein>
    <recommendedName>
        <fullName evidence="3">Retrovirus-related Pol polyprotein from transposon TNT 1-94</fullName>
    </recommendedName>
</protein>
<dbReference type="EMBL" id="KQ483844">
    <property type="protein sequence ID" value="KYP40332.1"/>
    <property type="molecule type" value="Genomic_DNA"/>
</dbReference>
<dbReference type="Gramene" id="C.cajan_37475.t">
    <property type="protein sequence ID" value="C.cajan_37475.t.cds1"/>
    <property type="gene ID" value="C.cajan_37475"/>
</dbReference>
<dbReference type="Proteomes" id="UP000075243">
    <property type="component" value="Unassembled WGS sequence"/>
</dbReference>
<dbReference type="PANTHER" id="PTHR11439">
    <property type="entry name" value="GAG-POL-RELATED RETROTRANSPOSON"/>
    <property type="match status" value="1"/>
</dbReference>
<evidence type="ECO:0008006" key="3">
    <source>
        <dbReference type="Google" id="ProtNLM"/>
    </source>
</evidence>
<dbReference type="OMA" id="SSCEPEY"/>
<evidence type="ECO:0000313" key="1">
    <source>
        <dbReference type="EMBL" id="KYP40332.1"/>
    </source>
</evidence>
<dbReference type="AlphaFoldDB" id="A0A151RCM1"/>
<sequence length="143" mass="16499">MIIVELFLWSGRLVIFTLTLSRFMHAPRKPHMEATMRILWYLKNNPGQGLFFSSQNDLSLRTFYDSDWGGCPISRKSTTSYCVFLGSSLIFWRTKRQKTISLSSAEAEYRVIIGACCELSWLRSLFKDLEILHSKAALLYCGN</sequence>